<geneLocation type="chloroplast" evidence="2"/>
<keyword evidence="2" id="KW-0150">Chloroplast</keyword>
<dbReference type="EMBL" id="LT622872">
    <property type="protein sequence ID" value="SCW23274.1"/>
    <property type="molecule type" value="Genomic_DNA"/>
</dbReference>
<dbReference type="InterPro" id="IPR036390">
    <property type="entry name" value="WH_DNA-bd_sf"/>
</dbReference>
<keyword evidence="2" id="KW-0934">Plastid</keyword>
<gene>
    <name evidence="2" type="primary">ntcA</name>
    <name evidence="2" type="ORF">J0154_222</name>
</gene>
<dbReference type="SUPFAM" id="SSF46785">
    <property type="entry name" value="Winged helix' DNA-binding domain"/>
    <property type="match status" value="1"/>
</dbReference>
<dbReference type="Gene3D" id="1.10.10.10">
    <property type="entry name" value="Winged helix-like DNA-binding domain superfamily/Winged helix DNA-binding domain"/>
    <property type="match status" value="1"/>
</dbReference>
<reference evidence="2" key="1">
    <citation type="submission" date="2016-10" db="EMBL/GenBank/DDBJ databases">
        <title>Chloroplast genomes as a tool to resolve red algal phylogenies: a case study in the Nemaliales.</title>
        <authorList>
            <person name="Costa J.F."/>
            <person name="Lin S.M."/>
            <person name="Macaya E.C."/>
            <person name="Fernandez-Garcia C."/>
            <person name="Verbruggen H."/>
        </authorList>
    </citation>
    <scope>NUCLEOTIDE SEQUENCE</scope>
    <source>
        <strain evidence="2">J.0154</strain>
    </source>
</reference>
<dbReference type="RefSeq" id="YP_009314819.1">
    <property type="nucleotide sequence ID" value="NC_031663.1"/>
</dbReference>
<proteinExistence type="predicted"/>
<reference evidence="2" key="2">
    <citation type="submission" date="2016-10" db="EMBL/GenBank/DDBJ databases">
        <authorList>
            <person name="de Groot N.N."/>
        </authorList>
    </citation>
    <scope>NUCLEOTIDE SEQUENCE</scope>
    <source>
        <strain evidence="2">J.0154</strain>
    </source>
</reference>
<feature type="domain" description="HTH crp-type" evidence="1">
    <location>
        <begin position="124"/>
        <end position="197"/>
    </location>
</feature>
<dbReference type="InterPro" id="IPR036388">
    <property type="entry name" value="WH-like_DNA-bd_sf"/>
</dbReference>
<protein>
    <submittedName>
        <fullName evidence="2">Global nitrogen transcriptional regulator</fullName>
    </submittedName>
</protein>
<dbReference type="GO" id="GO:0006355">
    <property type="term" value="P:regulation of DNA-templated transcription"/>
    <property type="evidence" value="ECO:0007669"/>
    <property type="project" value="InterPro"/>
</dbReference>
<evidence type="ECO:0000259" key="1">
    <source>
        <dbReference type="PROSITE" id="PS51063"/>
    </source>
</evidence>
<dbReference type="AlphaFoldDB" id="A0A1G4NXB8"/>
<evidence type="ECO:0000313" key="2">
    <source>
        <dbReference type="EMBL" id="SCW23274.1"/>
    </source>
</evidence>
<accession>A0A1G4NXB8</accession>
<organism evidence="2">
    <name type="scientific">Neoizziella asiatica</name>
    <dbReference type="NCBI Taxonomy" id="1077397"/>
    <lineage>
        <taxon>Eukaryota</taxon>
        <taxon>Rhodophyta</taxon>
        <taxon>Florideophyceae</taxon>
        <taxon>Nemaliophycidae</taxon>
        <taxon>Nemaliales</taxon>
        <taxon>Liagoraceae</taxon>
        <taxon>Neoizziella</taxon>
    </lineage>
</organism>
<dbReference type="SMART" id="SM00419">
    <property type="entry name" value="HTH_CRP"/>
    <property type="match status" value="1"/>
</dbReference>
<dbReference type="GeneID" id="29999743"/>
<dbReference type="Pfam" id="PF13545">
    <property type="entry name" value="HTH_Crp_2"/>
    <property type="match status" value="1"/>
</dbReference>
<dbReference type="PROSITE" id="PS51063">
    <property type="entry name" value="HTH_CRP_2"/>
    <property type="match status" value="1"/>
</dbReference>
<dbReference type="InterPro" id="IPR012318">
    <property type="entry name" value="HTH_CRP"/>
</dbReference>
<name>A0A1G4NXB8_9FLOR</name>
<sequence length="205" mass="23867">MSNQITRVIRPSIHQLQPGDLLMIYSNDHNIYIIIQGVIIINKLFSNNERFSSDLVCTGHIIQDIFQQGKYYNYCYELTPIVNTYIISIPSTSKNLYKSIITAYHTRTKQQSSEVNLLSIWIHKSIRNRIIHLLLLLCEVTGRSYQHSLVLDVQLSYKLIATITGSTRNTASRIIRQLENDYIIEYTKKQIRISNIFLLNKYAIL</sequence>
<dbReference type="GO" id="GO:0003677">
    <property type="term" value="F:DNA binding"/>
    <property type="evidence" value="ECO:0007669"/>
    <property type="project" value="InterPro"/>
</dbReference>